<proteinExistence type="predicted"/>
<dbReference type="SMART" id="SM00530">
    <property type="entry name" value="HTH_XRE"/>
    <property type="match status" value="1"/>
</dbReference>
<dbReference type="Proteomes" id="UP000000547">
    <property type="component" value="Chromosome"/>
</dbReference>
<dbReference type="RefSeq" id="WP_011042450.1">
    <property type="nucleotide sequence ID" value="NC_003910.7"/>
</dbReference>
<name>Q485A9_COLP3</name>
<dbReference type="SUPFAM" id="SSF47413">
    <property type="entry name" value="lambda repressor-like DNA-binding domains"/>
    <property type="match status" value="1"/>
</dbReference>
<evidence type="ECO:0000313" key="2">
    <source>
        <dbReference type="EMBL" id="AAZ26886.1"/>
    </source>
</evidence>
<dbReference type="KEGG" id="cps:CPS_1618"/>
<sequence>MFARIESGKIIAQKRKELGKTQKVLAEETNVNKSIISQIENGKFSGSLRVYEKYINGLGLELAVRPIKSKIPDFDNLHHLFPDE</sequence>
<organism evidence="2 3">
    <name type="scientific">Colwellia psychrerythraea (strain 34H / ATCC BAA-681)</name>
    <name type="common">Vibrio psychroerythus</name>
    <dbReference type="NCBI Taxonomy" id="167879"/>
    <lineage>
        <taxon>Bacteria</taxon>
        <taxon>Pseudomonadati</taxon>
        <taxon>Pseudomonadota</taxon>
        <taxon>Gammaproteobacteria</taxon>
        <taxon>Alteromonadales</taxon>
        <taxon>Colwelliaceae</taxon>
        <taxon>Colwellia</taxon>
    </lineage>
</organism>
<protein>
    <submittedName>
        <fullName evidence="2">Putative DNA-binding protein</fullName>
    </submittedName>
</protein>
<dbReference type="InterPro" id="IPR001387">
    <property type="entry name" value="Cro/C1-type_HTH"/>
</dbReference>
<accession>Q485A9</accession>
<dbReference type="SMR" id="Q485A9"/>
<evidence type="ECO:0000259" key="1">
    <source>
        <dbReference type="PROSITE" id="PS50943"/>
    </source>
</evidence>
<gene>
    <name evidence="2" type="ordered locus">CPS_1618</name>
</gene>
<feature type="domain" description="HTH cro/C1-type" evidence="1">
    <location>
        <begin position="11"/>
        <end position="65"/>
    </location>
</feature>
<dbReference type="GO" id="GO:0003677">
    <property type="term" value="F:DNA binding"/>
    <property type="evidence" value="ECO:0007669"/>
    <property type="project" value="UniProtKB-KW"/>
</dbReference>
<dbReference type="CDD" id="cd00093">
    <property type="entry name" value="HTH_XRE"/>
    <property type="match status" value="1"/>
</dbReference>
<evidence type="ECO:0000313" key="3">
    <source>
        <dbReference type="Proteomes" id="UP000000547"/>
    </source>
</evidence>
<reference evidence="2" key="1">
    <citation type="journal article" date="2005" name="Proc. Natl. Acad. Sci. U.S.A.">
        <title>The psychrophilic lifestyle as revealed by the genome sequence of Colwellia psychrerythraea 34H through genomic and proteomic analyses.</title>
        <authorList>
            <person name="Methe B.A."/>
            <person name="Nelson K.E."/>
            <person name="Deming J.W."/>
            <person name="Momen B."/>
            <person name="Melamud E."/>
            <person name="Zhang X."/>
            <person name="Moult J."/>
            <person name="Madupu R."/>
            <person name="Nelson W.C."/>
            <person name="Dodson R.J."/>
            <person name="Brinkac L.M."/>
            <person name="Daugherty S.C."/>
            <person name="Durkin A.S."/>
            <person name="DeBoy R.T."/>
            <person name="Kolonay J.F."/>
            <person name="Sullivan S.A."/>
            <person name="Zhou L."/>
            <person name="Davidsen T.M."/>
            <person name="Wu M."/>
            <person name="Huston A.L."/>
            <person name="Lewis M."/>
            <person name="Weaver B."/>
            <person name="Weidman J.F."/>
            <person name="Khouri H."/>
            <person name="Utterback T.R."/>
            <person name="Feldblyum T.V."/>
            <person name="Fraser C.M."/>
        </authorList>
    </citation>
    <scope>NUCLEOTIDE SEQUENCE [LARGE SCALE GENOMIC DNA]</scope>
    <source>
        <strain evidence="2">34H</strain>
    </source>
</reference>
<dbReference type="InterPro" id="IPR010982">
    <property type="entry name" value="Lambda_DNA-bd_dom_sf"/>
</dbReference>
<dbReference type="EMBL" id="CP000083">
    <property type="protein sequence ID" value="AAZ26886.1"/>
    <property type="molecule type" value="Genomic_DNA"/>
</dbReference>
<dbReference type="HOGENOM" id="CLU_066192_47_5_6"/>
<dbReference type="Pfam" id="PF01381">
    <property type="entry name" value="HTH_3"/>
    <property type="match status" value="1"/>
</dbReference>
<dbReference type="STRING" id="167879.CPS_1618"/>
<dbReference type="AlphaFoldDB" id="Q485A9"/>
<dbReference type="Gene3D" id="1.10.260.40">
    <property type="entry name" value="lambda repressor-like DNA-binding domains"/>
    <property type="match status" value="1"/>
</dbReference>
<keyword evidence="2" id="KW-0238">DNA-binding</keyword>
<dbReference type="PROSITE" id="PS50943">
    <property type="entry name" value="HTH_CROC1"/>
    <property type="match status" value="1"/>
</dbReference>